<keyword evidence="2" id="KW-1185">Reference proteome</keyword>
<gene>
    <name evidence="1" type="ORF">K1T71_003725</name>
</gene>
<evidence type="ECO:0000313" key="2">
    <source>
        <dbReference type="Proteomes" id="UP000824533"/>
    </source>
</evidence>
<name>A0ACC1D904_9NEOP</name>
<accession>A0ACC1D904</accession>
<organism evidence="1 2">
    <name type="scientific">Dendrolimus kikuchii</name>
    <dbReference type="NCBI Taxonomy" id="765133"/>
    <lineage>
        <taxon>Eukaryota</taxon>
        <taxon>Metazoa</taxon>
        <taxon>Ecdysozoa</taxon>
        <taxon>Arthropoda</taxon>
        <taxon>Hexapoda</taxon>
        <taxon>Insecta</taxon>
        <taxon>Pterygota</taxon>
        <taxon>Neoptera</taxon>
        <taxon>Endopterygota</taxon>
        <taxon>Lepidoptera</taxon>
        <taxon>Glossata</taxon>
        <taxon>Ditrysia</taxon>
        <taxon>Bombycoidea</taxon>
        <taxon>Lasiocampidae</taxon>
        <taxon>Dendrolimus</taxon>
    </lineage>
</organism>
<dbReference type="Proteomes" id="UP000824533">
    <property type="component" value="Linkage Group LG06"/>
</dbReference>
<sequence length="246" mass="27575">MAMNLKFNVPKPKVPKFLKSIRYTLAAVNGLFLITGIVLLIVGIVLLIQYTKYEELLTQRFFNISGFVIATAVIVLLNSGLGFYGAISEQFYFIAGYVLLLLIVLIFEIIIVVLCYGLRNDAASEIRSTMLQSLQLYTTRLDIAKIWDDLQMGFECCGVGSNFDYISNQIPVSCCHIDYGTISPFECRPQNTYSDGCATVLGEWLSYNAYVVALTALIITCLQIIITSMSGWLAWRSKFEEVELES</sequence>
<reference evidence="1 2" key="1">
    <citation type="journal article" date="2021" name="Front. Genet.">
        <title>Chromosome-Level Genome Assembly Reveals Significant Gene Expansion in the Toll and IMD Signaling Pathways of Dendrolimus kikuchii.</title>
        <authorList>
            <person name="Zhou J."/>
            <person name="Wu P."/>
            <person name="Xiong Z."/>
            <person name="Liu N."/>
            <person name="Zhao N."/>
            <person name="Ji M."/>
            <person name="Qiu Y."/>
            <person name="Yang B."/>
        </authorList>
    </citation>
    <scope>NUCLEOTIDE SEQUENCE [LARGE SCALE GENOMIC DNA]</scope>
    <source>
        <strain evidence="1">Ann1</strain>
    </source>
</reference>
<comment type="caution">
    <text evidence="1">The sequence shown here is derived from an EMBL/GenBank/DDBJ whole genome shotgun (WGS) entry which is preliminary data.</text>
</comment>
<protein>
    <submittedName>
        <fullName evidence="1">Uncharacterized protein</fullName>
    </submittedName>
</protein>
<evidence type="ECO:0000313" key="1">
    <source>
        <dbReference type="EMBL" id="KAJ0180321.1"/>
    </source>
</evidence>
<dbReference type="EMBL" id="CM034392">
    <property type="protein sequence ID" value="KAJ0180321.1"/>
    <property type="molecule type" value="Genomic_DNA"/>
</dbReference>
<proteinExistence type="predicted"/>